<dbReference type="GO" id="GO:0006355">
    <property type="term" value="P:regulation of DNA-templated transcription"/>
    <property type="evidence" value="ECO:0007669"/>
    <property type="project" value="InterPro"/>
</dbReference>
<evidence type="ECO:0000256" key="2">
    <source>
        <dbReference type="SAM" id="Phobius"/>
    </source>
</evidence>
<dbReference type="SUPFAM" id="SSF46894">
    <property type="entry name" value="C-terminal effector domain of the bipartite response regulators"/>
    <property type="match status" value="1"/>
</dbReference>
<reference evidence="4 6" key="2">
    <citation type="submission" date="2016-11" db="EMBL/GenBank/DDBJ databases">
        <authorList>
            <person name="Jaros S."/>
            <person name="Januszkiewicz K."/>
            <person name="Wedrychowicz H."/>
        </authorList>
    </citation>
    <scope>NUCLEOTIDE SEQUENCE [LARGE SCALE GENOMIC DNA]</scope>
    <source>
        <strain evidence="4 6">DSM 27621</strain>
    </source>
</reference>
<dbReference type="PROSITE" id="PS50005">
    <property type="entry name" value="TPR"/>
    <property type="match status" value="1"/>
</dbReference>
<proteinExistence type="predicted"/>
<dbReference type="SUPFAM" id="SSF48452">
    <property type="entry name" value="TPR-like"/>
    <property type="match status" value="1"/>
</dbReference>
<evidence type="ECO:0000313" key="4">
    <source>
        <dbReference type="EMBL" id="SHK77231.1"/>
    </source>
</evidence>
<dbReference type="AlphaFoldDB" id="A0A1M6V788"/>
<keyword evidence="2" id="KW-0472">Membrane</keyword>
<evidence type="ECO:0000313" key="5">
    <source>
        <dbReference type="Proteomes" id="UP000093508"/>
    </source>
</evidence>
<dbReference type="Pfam" id="PF13181">
    <property type="entry name" value="TPR_8"/>
    <property type="match status" value="2"/>
</dbReference>
<dbReference type="Proteomes" id="UP000093508">
    <property type="component" value="Unassembled WGS sequence"/>
</dbReference>
<evidence type="ECO:0000313" key="3">
    <source>
        <dbReference type="EMBL" id="OCA78962.1"/>
    </source>
</evidence>
<organism evidence="4 6">
    <name type="scientific">Chryseobacterium contaminans</name>
    <dbReference type="NCBI Taxonomy" id="1423959"/>
    <lineage>
        <taxon>Bacteria</taxon>
        <taxon>Pseudomonadati</taxon>
        <taxon>Bacteroidota</taxon>
        <taxon>Flavobacteriia</taxon>
        <taxon>Flavobacteriales</taxon>
        <taxon>Weeksellaceae</taxon>
        <taxon>Chryseobacterium group</taxon>
        <taxon>Chryseobacterium</taxon>
    </lineage>
</organism>
<dbReference type="InterPro" id="IPR011990">
    <property type="entry name" value="TPR-like_helical_dom_sf"/>
</dbReference>
<dbReference type="InterPro" id="IPR019734">
    <property type="entry name" value="TPR_rpt"/>
</dbReference>
<dbReference type="OrthoDB" id="1090267at2"/>
<keyword evidence="2" id="KW-1133">Transmembrane helix</keyword>
<keyword evidence="5" id="KW-1185">Reference proteome</keyword>
<dbReference type="Proteomes" id="UP000184069">
    <property type="component" value="Unassembled WGS sequence"/>
</dbReference>
<dbReference type="EMBL" id="FRBM01000001">
    <property type="protein sequence ID" value="SHK77231.1"/>
    <property type="molecule type" value="Genomic_DNA"/>
</dbReference>
<accession>A0A1M6V788</accession>
<reference evidence="3 5" key="1">
    <citation type="submission" date="2016-07" db="EMBL/GenBank/DDBJ databases">
        <authorList>
            <person name="Jeong J.-J."/>
            <person name="Kim D.W."/>
            <person name="Sang M.K."/>
            <person name="Choi I.-G."/>
            <person name="Kim K.D."/>
        </authorList>
    </citation>
    <scope>NUCLEOTIDE SEQUENCE [LARGE SCALE GENOMIC DNA]</scope>
    <source>
        <strain evidence="3 5">C-26</strain>
    </source>
</reference>
<dbReference type="Gene3D" id="1.25.40.10">
    <property type="entry name" value="Tetratricopeptide repeat domain"/>
    <property type="match status" value="1"/>
</dbReference>
<dbReference type="PROSITE" id="PS51257">
    <property type="entry name" value="PROKAR_LIPOPROTEIN"/>
    <property type="match status" value="1"/>
</dbReference>
<name>A0A1M6V788_9FLAO</name>
<keyword evidence="2" id="KW-0812">Transmembrane</keyword>
<dbReference type="EMBL" id="MAYF01000124">
    <property type="protein sequence ID" value="OCA78962.1"/>
    <property type="molecule type" value="Genomic_DNA"/>
</dbReference>
<feature type="transmembrane region" description="Helical" evidence="2">
    <location>
        <begin position="376"/>
        <end position="397"/>
    </location>
</feature>
<dbReference type="InterPro" id="IPR016032">
    <property type="entry name" value="Sig_transdc_resp-reg_C-effctor"/>
</dbReference>
<dbReference type="RefSeq" id="WP_066694789.1">
    <property type="nucleotide sequence ID" value="NZ_FRBM01000001.1"/>
</dbReference>
<evidence type="ECO:0000313" key="6">
    <source>
        <dbReference type="Proteomes" id="UP000184069"/>
    </source>
</evidence>
<feature type="repeat" description="TPR" evidence="1">
    <location>
        <begin position="182"/>
        <end position="215"/>
    </location>
</feature>
<keyword evidence="1" id="KW-0802">TPR repeat</keyword>
<evidence type="ECO:0000256" key="1">
    <source>
        <dbReference type="PROSITE-ProRule" id="PRU00339"/>
    </source>
</evidence>
<protein>
    <submittedName>
        <fullName evidence="4">Tetratricopeptide repeat-containing protein</fullName>
    </submittedName>
</protein>
<sequence length="567" mass="66828">MKLILFFLFCSTIITSCETSEKGNDYLNTVVDEISLLKKENPEKVKEVYEREYRKYNQSNKKVFLLSSKYAELALSSDERLKQIPMIYELLRLNNNRYEFIDVIGNYNLALQFETSSPEWSLKCVDNAIDYSEKSNKKYFLPHLYHFKGRLLYNKNDTKNALIYFNKALHSYNPQKDILYVSSMYNNIGMCYDKMKNPNSAIRETYKAINLLEKNRIPNNAELVFINYMKGGLADYFMQIKNYEKAETLLAEKLNFSLHNDNYRMALYAGKGLIDLYKNTLHQPEKTANIISALNLLEPNLKKAADRIELYELTQEYYSGKNDIENFKKVSKKLVEANKDRNNQISKELKINFDIADNYIIKNVNTENNYYKRNNYLLLFSFILLCLIFLIIIINLIKSRKKREELAKKEKVISDTQHKILEQDIELQKEKIRNLHLNLNLKTETERAFLENLKKIKKSKNIDTEEVLKDLQFKINNLIMIDRKSNDLVNESSLENKLFMERLSEEFPLLTNQELKLCVYFKLNLAAKEISLLEKFTVGSIRVYKAKVKAKLGLDKETDLSEFLNRF</sequence>
<dbReference type="SMART" id="SM00028">
    <property type="entry name" value="TPR"/>
    <property type="match status" value="2"/>
</dbReference>
<gene>
    <name evidence="3" type="ORF">BBH99_06945</name>
    <name evidence="4" type="ORF">SAMN05444407_10193</name>
</gene>
<dbReference type="STRING" id="1423959.SAMN05444407_10193"/>
<dbReference type="GO" id="GO:0003677">
    <property type="term" value="F:DNA binding"/>
    <property type="evidence" value="ECO:0007669"/>
    <property type="project" value="InterPro"/>
</dbReference>